<protein>
    <submittedName>
        <fullName evidence="2">Uncharacterized protein (DUF305 family)</fullName>
    </submittedName>
</protein>
<sequence length="227" mass="23896">MDQAESPDSGRRVRLIVAAVVAVALLVAAAFAAGSLSAPVATAPSTTSAEAGFARDMQTHHAQAVEMSLIVRDLTDDPDVRLLAYDIATSQSQQAGQMNGWLTVWNLPQTSPEPAMTWMSRPALTGVSHEGMSEMGTGESDHEPGGDMPGMATAEQLAELEAATGDEAERIFLQLMIAHHEGGVEMADAVLVRSNERVVRSLAASIVKAQSSEIGYMQDLLDALPAA</sequence>
<evidence type="ECO:0000313" key="3">
    <source>
        <dbReference type="Proteomes" id="UP001549257"/>
    </source>
</evidence>
<evidence type="ECO:0000313" key="2">
    <source>
        <dbReference type="EMBL" id="MET4583019.1"/>
    </source>
</evidence>
<dbReference type="PANTHER" id="PTHR36933:SF1">
    <property type="entry name" value="SLL0788 PROTEIN"/>
    <property type="match status" value="1"/>
</dbReference>
<reference evidence="2 3" key="1">
    <citation type="submission" date="2024-06" db="EMBL/GenBank/DDBJ databases">
        <title>Sorghum-associated microbial communities from plants grown in Nebraska, USA.</title>
        <authorList>
            <person name="Schachtman D."/>
        </authorList>
    </citation>
    <scope>NUCLEOTIDE SEQUENCE [LARGE SCALE GENOMIC DNA]</scope>
    <source>
        <strain evidence="2 3">2857</strain>
    </source>
</reference>
<dbReference type="PANTHER" id="PTHR36933">
    <property type="entry name" value="SLL0788 PROTEIN"/>
    <property type="match status" value="1"/>
</dbReference>
<proteinExistence type="predicted"/>
<dbReference type="InterPro" id="IPR012347">
    <property type="entry name" value="Ferritin-like"/>
</dbReference>
<dbReference type="RefSeq" id="WP_354025197.1">
    <property type="nucleotide sequence ID" value="NZ_JBEPSJ010000003.1"/>
</dbReference>
<evidence type="ECO:0000259" key="1">
    <source>
        <dbReference type="Pfam" id="PF03713"/>
    </source>
</evidence>
<dbReference type="Gene3D" id="1.20.1260.10">
    <property type="match status" value="1"/>
</dbReference>
<gene>
    <name evidence="2" type="ORF">ABIE21_002538</name>
</gene>
<comment type="caution">
    <text evidence="2">The sequence shown here is derived from an EMBL/GenBank/DDBJ whole genome shotgun (WGS) entry which is preliminary data.</text>
</comment>
<keyword evidence="3" id="KW-1185">Reference proteome</keyword>
<dbReference type="Proteomes" id="UP001549257">
    <property type="component" value="Unassembled WGS sequence"/>
</dbReference>
<accession>A0ABV2QPQ3</accession>
<organism evidence="2 3">
    <name type="scientific">Conyzicola nivalis</name>
    <dbReference type="NCBI Taxonomy" id="1477021"/>
    <lineage>
        <taxon>Bacteria</taxon>
        <taxon>Bacillati</taxon>
        <taxon>Actinomycetota</taxon>
        <taxon>Actinomycetes</taxon>
        <taxon>Micrococcales</taxon>
        <taxon>Microbacteriaceae</taxon>
        <taxon>Conyzicola</taxon>
    </lineage>
</organism>
<dbReference type="Pfam" id="PF03713">
    <property type="entry name" value="DUF305"/>
    <property type="match status" value="1"/>
</dbReference>
<dbReference type="EMBL" id="JBEPSJ010000003">
    <property type="protein sequence ID" value="MET4583019.1"/>
    <property type="molecule type" value="Genomic_DNA"/>
</dbReference>
<name>A0ABV2QPQ3_9MICO</name>
<feature type="domain" description="DUF305" evidence="1">
    <location>
        <begin position="50"/>
        <end position="221"/>
    </location>
</feature>
<dbReference type="InterPro" id="IPR005183">
    <property type="entry name" value="DUF305_CopM-like"/>
</dbReference>